<evidence type="ECO:0000256" key="2">
    <source>
        <dbReference type="ARBA" id="ARBA00009810"/>
    </source>
</evidence>
<keyword evidence="7 16" id="KW-0732">Signal</keyword>
<evidence type="ECO:0000259" key="18">
    <source>
        <dbReference type="Pfam" id="PF07715"/>
    </source>
</evidence>
<dbReference type="AlphaFoldDB" id="A0A829Y6L2"/>
<sequence>MNKISMAVACALALASAQRTQAAEGETLEEVTVLADRAGAATKTDTLLVEIPQSISVVTAEQIMERGATSYQEVFRYSAGVATELSGGDTRSDYFAARGFALKQFLDGLNKTPKGLYGSTTEVFTLERAEVLRGPSAVLYGAGSSGGLLNAVSKRPQWEAGGEIGLQAGNWDRKQLQADFTGPLSDEFAARFVGVVRDGDLMWEGQANDKYVAMPSLTWKPGENTDVTLIGLYQKEDMGTQTYLPMSKTLHANADNPKIPIDFFAGEPGFNHMKTDQYAITLLVNHRFNDLLAVSSNTRYLDQKVDYGEVYPTFNFGVDTFIDPERTTLSRAFYLLDDSYTIVNSDNHAQFDFDTGPFSHKVLVGIDYTLFEQDRREGYSCVVYYPGCFEAMTIPLNVYNPVYGQAFNYGYSNGFDSRSTQLGVYLQDQMKVGDRVSFVLGVRRDRATSEATLSPKDTVDATTFKVGVIAEVFKGFSPFASYSESFSPIFGGDFYGNPYKPQEGEQYEAGIKWQPFRNSLITATYFDIEDSNFLTSDPTNLQNFIQSGVIGSKGVELEAEVSFDMGLRVNASWSYTDAEVLEGTSSHPAGDRIEDLPNHLASLWLSQTLYVNNDLTMRFGAGVRRVGDKLDYYQIQKTPAVTLVDASAEATYRDWSLSLNVNNLADKEYYATCAAWAVPFDGMCTPGQTRSILGTVSKKF</sequence>
<evidence type="ECO:0000256" key="1">
    <source>
        <dbReference type="ARBA" id="ARBA00004571"/>
    </source>
</evidence>
<dbReference type="Proteomes" id="UP000445000">
    <property type="component" value="Unassembled WGS sequence"/>
</dbReference>
<dbReference type="Gene3D" id="2.40.170.20">
    <property type="entry name" value="TonB-dependent receptor, beta-barrel domain"/>
    <property type="match status" value="1"/>
</dbReference>
<dbReference type="GO" id="GO:0038023">
    <property type="term" value="F:signaling receptor activity"/>
    <property type="evidence" value="ECO:0007669"/>
    <property type="project" value="InterPro"/>
</dbReference>
<dbReference type="PROSITE" id="PS52016">
    <property type="entry name" value="TONB_DEPENDENT_REC_3"/>
    <property type="match status" value="1"/>
</dbReference>
<comment type="similarity">
    <text evidence="2 14 15">Belongs to the TonB-dependent receptor family.</text>
</comment>
<evidence type="ECO:0000256" key="12">
    <source>
        <dbReference type="ARBA" id="ARBA00023170"/>
    </source>
</evidence>
<dbReference type="CDD" id="cd01347">
    <property type="entry name" value="ligand_gated_channel"/>
    <property type="match status" value="1"/>
</dbReference>
<dbReference type="FunFam" id="2.170.130.10:FF:000001">
    <property type="entry name" value="Catecholate siderophore TonB-dependent receptor"/>
    <property type="match status" value="1"/>
</dbReference>
<dbReference type="InterPro" id="IPR037066">
    <property type="entry name" value="Plug_dom_sf"/>
</dbReference>
<feature type="signal peptide" evidence="16">
    <location>
        <begin position="1"/>
        <end position="22"/>
    </location>
</feature>
<dbReference type="Gene3D" id="2.170.130.10">
    <property type="entry name" value="TonB-dependent receptor, plug domain"/>
    <property type="match status" value="1"/>
</dbReference>
<dbReference type="Pfam" id="PF07715">
    <property type="entry name" value="Plug"/>
    <property type="match status" value="1"/>
</dbReference>
<dbReference type="GO" id="GO:0015344">
    <property type="term" value="F:siderophore uptake transmembrane transporter activity"/>
    <property type="evidence" value="ECO:0007669"/>
    <property type="project" value="TreeGrafter"/>
</dbReference>
<dbReference type="SUPFAM" id="SSF56935">
    <property type="entry name" value="Porins"/>
    <property type="match status" value="1"/>
</dbReference>
<evidence type="ECO:0000256" key="3">
    <source>
        <dbReference type="ARBA" id="ARBA00022448"/>
    </source>
</evidence>
<dbReference type="EMBL" id="BLJN01000001">
    <property type="protein sequence ID" value="GFE78436.1"/>
    <property type="molecule type" value="Genomic_DNA"/>
</dbReference>
<dbReference type="GO" id="GO:0015891">
    <property type="term" value="P:siderophore transport"/>
    <property type="evidence" value="ECO:0007669"/>
    <property type="project" value="InterPro"/>
</dbReference>
<dbReference type="InterPro" id="IPR000531">
    <property type="entry name" value="Beta-barrel_TonB"/>
</dbReference>
<reference evidence="20" key="1">
    <citation type="submission" date="2020-01" db="EMBL/GenBank/DDBJ databases">
        <title>'Steroidobacter agaridevorans' sp. nov., agar-degrading bacteria isolated from rhizosphere soils.</title>
        <authorList>
            <person name="Ikenaga M."/>
            <person name="Kataoka M."/>
            <person name="Murouchi A."/>
            <person name="Katsuragi S."/>
            <person name="Sakai M."/>
        </authorList>
    </citation>
    <scope>NUCLEOTIDE SEQUENCE [LARGE SCALE GENOMIC DNA]</scope>
    <source>
        <strain evidence="20">YU21-B</strain>
    </source>
</reference>
<dbReference type="InterPro" id="IPR012910">
    <property type="entry name" value="Plug_dom"/>
</dbReference>
<feature type="domain" description="TonB-dependent receptor-like beta-barrel" evidence="17">
    <location>
        <begin position="250"/>
        <end position="664"/>
    </location>
</feature>
<name>A0A829Y6L2_9GAMM</name>
<dbReference type="InterPro" id="IPR036942">
    <property type="entry name" value="Beta-barrel_TonB_sf"/>
</dbReference>
<evidence type="ECO:0000313" key="20">
    <source>
        <dbReference type="Proteomes" id="UP000445000"/>
    </source>
</evidence>
<evidence type="ECO:0000256" key="15">
    <source>
        <dbReference type="RuleBase" id="RU003357"/>
    </source>
</evidence>
<keyword evidence="13 14" id="KW-0998">Cell outer membrane</keyword>
<evidence type="ECO:0000256" key="8">
    <source>
        <dbReference type="ARBA" id="ARBA00023004"/>
    </source>
</evidence>
<evidence type="ECO:0000259" key="17">
    <source>
        <dbReference type="Pfam" id="PF00593"/>
    </source>
</evidence>
<feature type="chain" id="PRO_5033033178" evidence="16">
    <location>
        <begin position="23"/>
        <end position="700"/>
    </location>
</feature>
<keyword evidence="11 14" id="KW-0472">Membrane</keyword>
<dbReference type="Pfam" id="PF00593">
    <property type="entry name" value="TonB_dep_Rec_b-barrel"/>
    <property type="match status" value="1"/>
</dbReference>
<evidence type="ECO:0000256" key="16">
    <source>
        <dbReference type="SAM" id="SignalP"/>
    </source>
</evidence>
<evidence type="ECO:0000256" key="10">
    <source>
        <dbReference type="ARBA" id="ARBA00023077"/>
    </source>
</evidence>
<evidence type="ECO:0000256" key="13">
    <source>
        <dbReference type="ARBA" id="ARBA00023237"/>
    </source>
</evidence>
<feature type="domain" description="TonB-dependent receptor plug" evidence="18">
    <location>
        <begin position="50"/>
        <end position="147"/>
    </location>
</feature>
<evidence type="ECO:0000256" key="5">
    <source>
        <dbReference type="ARBA" id="ARBA00022496"/>
    </source>
</evidence>
<dbReference type="RefSeq" id="WP_161810337.1">
    <property type="nucleotide sequence ID" value="NZ_BLJN01000001.1"/>
</dbReference>
<dbReference type="InterPro" id="IPR039426">
    <property type="entry name" value="TonB-dep_rcpt-like"/>
</dbReference>
<evidence type="ECO:0000256" key="6">
    <source>
        <dbReference type="ARBA" id="ARBA00022692"/>
    </source>
</evidence>
<evidence type="ECO:0000256" key="14">
    <source>
        <dbReference type="PROSITE-ProRule" id="PRU01360"/>
    </source>
</evidence>
<keyword evidence="4 14" id="KW-1134">Transmembrane beta strand</keyword>
<accession>A0A829Y6L2</accession>
<dbReference type="GO" id="GO:0009279">
    <property type="term" value="C:cell outer membrane"/>
    <property type="evidence" value="ECO:0007669"/>
    <property type="project" value="UniProtKB-SubCell"/>
</dbReference>
<keyword evidence="3 14" id="KW-0813">Transport</keyword>
<keyword evidence="5" id="KW-0410">Iron transport</keyword>
<dbReference type="NCBIfam" id="TIGR01783">
    <property type="entry name" value="TonB-siderophor"/>
    <property type="match status" value="1"/>
</dbReference>
<dbReference type="InterPro" id="IPR010105">
    <property type="entry name" value="TonB_sidphr_rcpt"/>
</dbReference>
<evidence type="ECO:0000256" key="9">
    <source>
        <dbReference type="ARBA" id="ARBA00023065"/>
    </source>
</evidence>
<keyword evidence="10 15" id="KW-0798">TonB box</keyword>
<dbReference type="PANTHER" id="PTHR32552:SF68">
    <property type="entry name" value="FERRICHROME OUTER MEMBRANE TRANSPORTER_PHAGE RECEPTOR"/>
    <property type="match status" value="1"/>
</dbReference>
<keyword evidence="12 19" id="KW-0675">Receptor</keyword>
<proteinExistence type="inferred from homology"/>
<keyword evidence="6 14" id="KW-0812">Transmembrane</keyword>
<evidence type="ECO:0000313" key="19">
    <source>
        <dbReference type="EMBL" id="GFE78436.1"/>
    </source>
</evidence>
<organism evidence="19 20">
    <name type="scientific">Steroidobacter agaridevorans</name>
    <dbReference type="NCBI Taxonomy" id="2695856"/>
    <lineage>
        <taxon>Bacteria</taxon>
        <taxon>Pseudomonadati</taxon>
        <taxon>Pseudomonadota</taxon>
        <taxon>Gammaproteobacteria</taxon>
        <taxon>Steroidobacterales</taxon>
        <taxon>Steroidobacteraceae</taxon>
        <taxon>Steroidobacter</taxon>
    </lineage>
</organism>
<keyword evidence="20" id="KW-1185">Reference proteome</keyword>
<keyword evidence="8" id="KW-0408">Iron</keyword>
<keyword evidence="9" id="KW-0406">Ion transport</keyword>
<evidence type="ECO:0000256" key="7">
    <source>
        <dbReference type="ARBA" id="ARBA00022729"/>
    </source>
</evidence>
<evidence type="ECO:0000256" key="11">
    <source>
        <dbReference type="ARBA" id="ARBA00023136"/>
    </source>
</evidence>
<evidence type="ECO:0000256" key="4">
    <source>
        <dbReference type="ARBA" id="ARBA00022452"/>
    </source>
</evidence>
<comment type="caution">
    <text evidence="19">The sequence shown here is derived from an EMBL/GenBank/DDBJ whole genome shotgun (WGS) entry which is preliminary data.</text>
</comment>
<protein>
    <submittedName>
        <fullName evidence="19">Ferrisiderophore receptor</fullName>
    </submittedName>
</protein>
<dbReference type="PANTHER" id="PTHR32552">
    <property type="entry name" value="FERRICHROME IRON RECEPTOR-RELATED"/>
    <property type="match status" value="1"/>
</dbReference>
<gene>
    <name evidence="19" type="primary">bfrI</name>
    <name evidence="19" type="ORF">GCM10011487_04360</name>
</gene>
<comment type="subcellular location">
    <subcellularLocation>
        <location evidence="1 14">Cell outer membrane</location>
        <topology evidence="1 14">Multi-pass membrane protein</topology>
    </subcellularLocation>
</comment>